<dbReference type="AlphaFoldDB" id="A0A1G2CDY6"/>
<dbReference type="STRING" id="1798650.A2945_03110"/>
<dbReference type="Proteomes" id="UP000178880">
    <property type="component" value="Unassembled WGS sequence"/>
</dbReference>
<accession>A0A1G2CDY6</accession>
<protein>
    <recommendedName>
        <fullName evidence="2">HTH HARE-type domain-containing protein</fullName>
    </recommendedName>
</protein>
<dbReference type="InterPro" id="IPR000943">
    <property type="entry name" value="RNA_pol_sigma70"/>
</dbReference>
<dbReference type="GO" id="GO:0006352">
    <property type="term" value="P:DNA-templated transcription initiation"/>
    <property type="evidence" value="ECO:0007669"/>
    <property type="project" value="InterPro"/>
</dbReference>
<organism evidence="3 4">
    <name type="scientific">Candidatus Liptonbacteria bacterium RIFCSPLOWO2_01_FULL_52_25</name>
    <dbReference type="NCBI Taxonomy" id="1798650"/>
    <lineage>
        <taxon>Bacteria</taxon>
        <taxon>Candidatus Liptoniibacteriota</taxon>
    </lineage>
</organism>
<dbReference type="EMBL" id="MHLA01000014">
    <property type="protein sequence ID" value="OGY99608.1"/>
    <property type="molecule type" value="Genomic_DNA"/>
</dbReference>
<dbReference type="InterPro" id="IPR038087">
    <property type="entry name" value="RNAP_delta_N_dom_sf"/>
</dbReference>
<sequence length="343" mass="38426">MSSITKALTPVLGALTPRQKEVVVGRFGLDRGGEAQTLAAVGERLNVTRERVRQIEQSALSVINAELKNSSLCLQIIAAAKKALKNAGGVMKKELLIETLSRTTEGINENYLSLLLEASHEFEFAPEDENYWAFYYLSKNELRAATGFVEAWVGFLENQKEKVLTGAYAAHLKDFIKKKHIDPAHAEQFLAISKHIHANAYGDVGLRTWPEIRPMTTRDRAYLILRKTKEPLHFVAIADAINGAKLSAQKALAPTVHNELIKDNRFVLVGRGMYALREHGYEPGIAKDVIRRVLKERGPMNADDVVAEVAKQRMFKANTVVINLQNKSHFERLADGRYRVREA</sequence>
<evidence type="ECO:0000313" key="4">
    <source>
        <dbReference type="Proteomes" id="UP000178880"/>
    </source>
</evidence>
<comment type="caution">
    <text evidence="3">The sequence shown here is derived from an EMBL/GenBank/DDBJ whole genome shotgun (WGS) entry which is preliminary data.</text>
</comment>
<reference evidence="3 4" key="1">
    <citation type="journal article" date="2016" name="Nat. Commun.">
        <title>Thousands of microbial genomes shed light on interconnected biogeochemical processes in an aquifer system.</title>
        <authorList>
            <person name="Anantharaman K."/>
            <person name="Brown C.T."/>
            <person name="Hug L.A."/>
            <person name="Sharon I."/>
            <person name="Castelle C.J."/>
            <person name="Probst A.J."/>
            <person name="Thomas B.C."/>
            <person name="Singh A."/>
            <person name="Wilkins M.J."/>
            <person name="Karaoz U."/>
            <person name="Brodie E.L."/>
            <person name="Williams K.H."/>
            <person name="Hubbard S.S."/>
            <person name="Banfield J.F."/>
        </authorList>
    </citation>
    <scope>NUCLEOTIDE SEQUENCE [LARGE SCALE GENOMIC DNA]</scope>
</reference>
<dbReference type="InterPro" id="IPR007759">
    <property type="entry name" value="Asxl_HARE-HTH"/>
</dbReference>
<dbReference type="PANTHER" id="PTHR30603">
    <property type="entry name" value="RNA POLYMERASE SIGMA FACTOR RPO"/>
    <property type="match status" value="1"/>
</dbReference>
<dbReference type="InterPro" id="IPR007630">
    <property type="entry name" value="RNA_pol_sigma70_r4"/>
</dbReference>
<dbReference type="Gene3D" id="1.10.10.1250">
    <property type="entry name" value="RNA polymerase, subunit delta, N-terminal domain"/>
    <property type="match status" value="1"/>
</dbReference>
<dbReference type="InterPro" id="IPR050239">
    <property type="entry name" value="Sigma-70_RNA_pol_init_factors"/>
</dbReference>
<dbReference type="InterPro" id="IPR036388">
    <property type="entry name" value="WH-like_DNA-bd_sf"/>
</dbReference>
<dbReference type="CDD" id="cd06171">
    <property type="entry name" value="Sigma70_r4"/>
    <property type="match status" value="1"/>
</dbReference>
<evidence type="ECO:0000313" key="3">
    <source>
        <dbReference type="EMBL" id="OGY99608.1"/>
    </source>
</evidence>
<dbReference type="InterPro" id="IPR013324">
    <property type="entry name" value="RNA_pol_sigma_r3/r4-like"/>
</dbReference>
<dbReference type="PANTHER" id="PTHR30603:SF47">
    <property type="entry name" value="RNA POLYMERASE SIGMA FACTOR SIGD, CHLOROPLASTIC"/>
    <property type="match status" value="1"/>
</dbReference>
<keyword evidence="1" id="KW-0804">Transcription</keyword>
<dbReference type="PROSITE" id="PS51913">
    <property type="entry name" value="HTH_HARE"/>
    <property type="match status" value="1"/>
</dbReference>
<dbReference type="Gene3D" id="1.10.10.10">
    <property type="entry name" value="Winged helix-like DNA-binding domain superfamily/Winged helix DNA-binding domain"/>
    <property type="match status" value="1"/>
</dbReference>
<dbReference type="PRINTS" id="PR00046">
    <property type="entry name" value="SIGMA70FCT"/>
</dbReference>
<evidence type="ECO:0000259" key="2">
    <source>
        <dbReference type="PROSITE" id="PS51913"/>
    </source>
</evidence>
<name>A0A1G2CDY6_9BACT</name>
<proteinExistence type="predicted"/>
<dbReference type="GO" id="GO:0003700">
    <property type="term" value="F:DNA-binding transcription factor activity"/>
    <property type="evidence" value="ECO:0007669"/>
    <property type="project" value="InterPro"/>
</dbReference>
<feature type="domain" description="HTH HARE-type" evidence="2">
    <location>
        <begin position="215"/>
        <end position="279"/>
    </location>
</feature>
<dbReference type="SUPFAM" id="SSF88659">
    <property type="entry name" value="Sigma3 and sigma4 domains of RNA polymerase sigma factors"/>
    <property type="match status" value="1"/>
</dbReference>
<gene>
    <name evidence="3" type="ORF">A2945_03110</name>
</gene>
<dbReference type="Pfam" id="PF04545">
    <property type="entry name" value="Sigma70_r4"/>
    <property type="match status" value="1"/>
</dbReference>
<evidence type="ECO:0000256" key="1">
    <source>
        <dbReference type="ARBA" id="ARBA00023163"/>
    </source>
</evidence>